<protein>
    <submittedName>
        <fullName evidence="1">UDP-glucose 4-epimerase</fullName>
    </submittedName>
</protein>
<dbReference type="EMBL" id="JAKLJA010000023">
    <property type="protein sequence ID" value="MCG5076271.1"/>
    <property type="molecule type" value="Genomic_DNA"/>
</dbReference>
<dbReference type="PROSITE" id="PS51257">
    <property type="entry name" value="PROKAR_LIPOPROTEIN"/>
    <property type="match status" value="1"/>
</dbReference>
<accession>A0A9X1UKW6</accession>
<keyword evidence="2" id="KW-1185">Reference proteome</keyword>
<evidence type="ECO:0000313" key="1">
    <source>
        <dbReference type="EMBL" id="MCG5076271.1"/>
    </source>
</evidence>
<dbReference type="AlphaFoldDB" id="A0A9X1UKW6"/>
<proteinExistence type="predicted"/>
<reference evidence="1" key="1">
    <citation type="submission" date="2022-01" db="EMBL/GenBank/DDBJ databases">
        <title>Genome sequence and assembly of Parabukholderia sp. RG36.</title>
        <authorList>
            <person name="Chhetri G."/>
        </authorList>
    </citation>
    <scope>NUCLEOTIDE SEQUENCE</scope>
    <source>
        <strain evidence="1">RG36</strain>
    </source>
</reference>
<dbReference type="Proteomes" id="UP001139308">
    <property type="component" value="Unassembled WGS sequence"/>
</dbReference>
<evidence type="ECO:0000313" key="2">
    <source>
        <dbReference type="Proteomes" id="UP001139308"/>
    </source>
</evidence>
<name>A0A9X1UKW6_9BURK</name>
<sequence>MTLRGTVNAGTWIVEATTAPAPQGGFACQISIMQGEPEQPFGHAFAHHRTFDTEAAAVLDGLREGMLWIDLKNRHAFEV</sequence>
<dbReference type="RefSeq" id="WP_238466116.1">
    <property type="nucleotide sequence ID" value="NZ_JAKLJA010000023.1"/>
</dbReference>
<organism evidence="1 2">
    <name type="scientific">Paraburkholderia tagetis</name>
    <dbReference type="NCBI Taxonomy" id="2913261"/>
    <lineage>
        <taxon>Bacteria</taxon>
        <taxon>Pseudomonadati</taxon>
        <taxon>Pseudomonadota</taxon>
        <taxon>Betaproteobacteria</taxon>
        <taxon>Burkholderiales</taxon>
        <taxon>Burkholderiaceae</taxon>
        <taxon>Paraburkholderia</taxon>
    </lineage>
</organism>
<comment type="caution">
    <text evidence="1">The sequence shown here is derived from an EMBL/GenBank/DDBJ whole genome shotgun (WGS) entry which is preliminary data.</text>
</comment>
<gene>
    <name evidence="1" type="ORF">L5014_23325</name>
</gene>